<organism evidence="5 6">
    <name type="scientific">Sphingobacterium spiritivorum</name>
    <name type="common">Flavobacterium spiritivorum</name>
    <dbReference type="NCBI Taxonomy" id="258"/>
    <lineage>
        <taxon>Bacteria</taxon>
        <taxon>Pseudomonadati</taxon>
        <taxon>Bacteroidota</taxon>
        <taxon>Sphingobacteriia</taxon>
        <taxon>Sphingobacteriales</taxon>
        <taxon>Sphingobacteriaceae</taxon>
        <taxon>Sphingobacterium</taxon>
    </lineage>
</organism>
<dbReference type="AlphaFoldDB" id="A0A380CRV3"/>
<dbReference type="InterPro" id="IPR036286">
    <property type="entry name" value="LexA/Signal_pep-like_sf"/>
</dbReference>
<evidence type="ECO:0000256" key="1">
    <source>
        <dbReference type="ARBA" id="ARBA00023015"/>
    </source>
</evidence>
<keyword evidence="3" id="KW-0804">Transcription</keyword>
<sequence>MVAQRLSQYIEDKGISLYAFENTLKVSRGSISKAIKDDKSIGSNVLENILRNFDDINPVWLMTGKGDMYVNSEPSYKPERTFLLRTDGKKEIQRIPLYDTQAAASIVNTFNGKQNIIDYISIPNMPLCDGALPITGDSMYPLLRSGDIVLYKIIQDIQEGIYWGEMYLVYLNDNGDDMTLVKYVQKSDKGEEYIKLVSQNQHHAPKDIKIKKVKAMALIKASIRVNSMS</sequence>
<dbReference type="InterPro" id="IPR015927">
    <property type="entry name" value="Peptidase_S24_S26A/B/C"/>
</dbReference>
<keyword evidence="2" id="KW-0238">DNA-binding</keyword>
<evidence type="ECO:0000256" key="2">
    <source>
        <dbReference type="ARBA" id="ARBA00023125"/>
    </source>
</evidence>
<dbReference type="Gene3D" id="2.10.109.10">
    <property type="entry name" value="Umud Fragment, subunit A"/>
    <property type="match status" value="1"/>
</dbReference>
<dbReference type="InterPro" id="IPR039418">
    <property type="entry name" value="LexA-like"/>
</dbReference>
<dbReference type="InterPro" id="IPR001387">
    <property type="entry name" value="Cro/C1-type_HTH"/>
</dbReference>
<dbReference type="EMBL" id="UGYW01000002">
    <property type="protein sequence ID" value="SUJ26376.1"/>
    <property type="molecule type" value="Genomic_DNA"/>
</dbReference>
<evidence type="ECO:0000313" key="6">
    <source>
        <dbReference type="Proteomes" id="UP000254893"/>
    </source>
</evidence>
<reference evidence="5 6" key="1">
    <citation type="submission" date="2018-06" db="EMBL/GenBank/DDBJ databases">
        <authorList>
            <consortium name="Pathogen Informatics"/>
            <person name="Doyle S."/>
        </authorList>
    </citation>
    <scope>NUCLEOTIDE SEQUENCE [LARGE SCALE GENOMIC DNA]</scope>
    <source>
        <strain evidence="5 6">NCTC11388</strain>
    </source>
</reference>
<dbReference type="CDD" id="cd06529">
    <property type="entry name" value="S24_LexA-like"/>
    <property type="match status" value="1"/>
</dbReference>
<dbReference type="RefSeq" id="WP_115171308.1">
    <property type="nucleotide sequence ID" value="NZ_UGYW01000002.1"/>
</dbReference>
<dbReference type="SUPFAM" id="SSF51306">
    <property type="entry name" value="LexA/Signal peptidase"/>
    <property type="match status" value="1"/>
</dbReference>
<gene>
    <name evidence="5" type="ORF">NCTC11388_03940</name>
</gene>
<evidence type="ECO:0000259" key="4">
    <source>
        <dbReference type="Pfam" id="PF00717"/>
    </source>
</evidence>
<dbReference type="Proteomes" id="UP000254893">
    <property type="component" value="Unassembled WGS sequence"/>
</dbReference>
<dbReference type="Pfam" id="PF00717">
    <property type="entry name" value="Peptidase_S24"/>
    <property type="match status" value="1"/>
</dbReference>
<evidence type="ECO:0000256" key="3">
    <source>
        <dbReference type="ARBA" id="ARBA00023163"/>
    </source>
</evidence>
<keyword evidence="1" id="KW-0805">Transcription regulation</keyword>
<dbReference type="PANTHER" id="PTHR40661:SF1">
    <property type="entry name" value="HTH CRO_C1-TYPE DOMAIN-CONTAINING PROTEIN"/>
    <property type="match status" value="1"/>
</dbReference>
<protein>
    <recommendedName>
        <fullName evidence="4">Peptidase S24/S26A/S26B/S26C domain-containing protein</fullName>
    </recommendedName>
</protein>
<feature type="domain" description="Peptidase S24/S26A/S26B/S26C" evidence="4">
    <location>
        <begin position="117"/>
        <end position="217"/>
    </location>
</feature>
<proteinExistence type="predicted"/>
<dbReference type="PANTHER" id="PTHR40661">
    <property type="match status" value="1"/>
</dbReference>
<dbReference type="CDD" id="cd00093">
    <property type="entry name" value="HTH_XRE"/>
    <property type="match status" value="1"/>
</dbReference>
<accession>A0A380CRV3</accession>
<dbReference type="GO" id="GO:0003677">
    <property type="term" value="F:DNA binding"/>
    <property type="evidence" value="ECO:0007669"/>
    <property type="project" value="UniProtKB-KW"/>
</dbReference>
<name>A0A380CRV3_SPHSI</name>
<evidence type="ECO:0000313" key="5">
    <source>
        <dbReference type="EMBL" id="SUJ26376.1"/>
    </source>
</evidence>